<dbReference type="Proteomes" id="UP000053424">
    <property type="component" value="Unassembled WGS sequence"/>
</dbReference>
<sequence length="340" mass="35999">MMSEGILIGFRLHTVMVLLNSIKIDPPILNSSCAWSSDLQQLTDLYESPYTGAVTTRTATLHGFIEDASHTVAFSASGHTTLNSYGYSPHPLSKYLDWVLAILSAHPTSTKPVIISITASDPATLDSMVLSIQTLREKISDGSSSRIAIELNTSCPNIPNASPSGYSFSALLPSLQVLADAHSKDLTLSIGLKLPPYVYKDQFSEAIAGIKSLSVLSDDGIVKNPVAFLTCTNTLGNSLLFSEQTMTTGDQIFAIPTTLGGLAGDPLHPLALGNVFTFKNLMSSQEAKDAGIGHIKIIGVGGVTSREAAIRMRNAGALVVGCATLFGKEGVRAFEIIGKE</sequence>
<evidence type="ECO:0000256" key="3">
    <source>
        <dbReference type="ARBA" id="ARBA00022630"/>
    </source>
</evidence>
<dbReference type="InterPro" id="IPR012135">
    <property type="entry name" value="Dihydroorotate_DH_1_2"/>
</dbReference>
<dbReference type="InterPro" id="IPR050074">
    <property type="entry name" value="DHO_dehydrogenase"/>
</dbReference>
<dbReference type="EMBL" id="KN831769">
    <property type="protein sequence ID" value="KIM47969.1"/>
    <property type="molecule type" value="Genomic_DNA"/>
</dbReference>
<keyword evidence="4" id="KW-0288">FMN</keyword>
<evidence type="ECO:0000256" key="5">
    <source>
        <dbReference type="ARBA" id="ARBA00022975"/>
    </source>
</evidence>
<comment type="cofactor">
    <cofactor evidence="1">
        <name>FMN</name>
        <dbReference type="ChEBI" id="CHEBI:58210"/>
    </cofactor>
</comment>
<evidence type="ECO:0000256" key="4">
    <source>
        <dbReference type="ARBA" id="ARBA00022643"/>
    </source>
</evidence>
<dbReference type="Gene3D" id="3.20.20.70">
    <property type="entry name" value="Aldolase class I"/>
    <property type="match status" value="1"/>
</dbReference>
<reference evidence="10" key="2">
    <citation type="submission" date="2015-01" db="EMBL/GenBank/DDBJ databases">
        <title>Evolutionary Origins and Diversification of the Mycorrhizal Mutualists.</title>
        <authorList>
            <consortium name="DOE Joint Genome Institute"/>
            <consortium name="Mycorrhizal Genomics Consortium"/>
            <person name="Kohler A."/>
            <person name="Kuo A."/>
            <person name="Nagy L.G."/>
            <person name="Floudas D."/>
            <person name="Copeland A."/>
            <person name="Barry K.W."/>
            <person name="Cichocki N."/>
            <person name="Veneault-Fourrey C."/>
            <person name="LaButti K."/>
            <person name="Lindquist E.A."/>
            <person name="Lipzen A."/>
            <person name="Lundell T."/>
            <person name="Morin E."/>
            <person name="Murat C."/>
            <person name="Riley R."/>
            <person name="Ohm R."/>
            <person name="Sun H."/>
            <person name="Tunlid A."/>
            <person name="Henrissat B."/>
            <person name="Grigoriev I.V."/>
            <person name="Hibbett D.S."/>
            <person name="Martin F."/>
        </authorList>
    </citation>
    <scope>NUCLEOTIDE SEQUENCE [LARGE SCALE GENOMIC DNA]</scope>
    <source>
        <strain evidence="10">h7</strain>
    </source>
</reference>
<dbReference type="GO" id="GO:0005737">
    <property type="term" value="C:cytoplasm"/>
    <property type="evidence" value="ECO:0007669"/>
    <property type="project" value="InterPro"/>
</dbReference>
<dbReference type="PANTHER" id="PTHR48109">
    <property type="entry name" value="DIHYDROOROTATE DEHYDROGENASE (QUINONE), MITOCHONDRIAL-RELATED"/>
    <property type="match status" value="1"/>
</dbReference>
<proteinExistence type="predicted"/>
<dbReference type="GO" id="GO:0006207">
    <property type="term" value="P:'de novo' pyrimidine nucleobase biosynthetic process"/>
    <property type="evidence" value="ECO:0007669"/>
    <property type="project" value="TreeGrafter"/>
</dbReference>
<keyword evidence="10" id="KW-1185">Reference proteome</keyword>
<dbReference type="InterPro" id="IPR013785">
    <property type="entry name" value="Aldolase_TIM"/>
</dbReference>
<evidence type="ECO:0000313" key="9">
    <source>
        <dbReference type="EMBL" id="KIM47969.1"/>
    </source>
</evidence>
<reference evidence="9 10" key="1">
    <citation type="submission" date="2014-04" db="EMBL/GenBank/DDBJ databases">
        <authorList>
            <consortium name="DOE Joint Genome Institute"/>
            <person name="Kuo A."/>
            <person name="Gay G."/>
            <person name="Dore J."/>
            <person name="Kohler A."/>
            <person name="Nagy L.G."/>
            <person name="Floudas D."/>
            <person name="Copeland A."/>
            <person name="Barry K.W."/>
            <person name="Cichocki N."/>
            <person name="Veneault-Fourrey C."/>
            <person name="LaButti K."/>
            <person name="Lindquist E.A."/>
            <person name="Lipzen A."/>
            <person name="Lundell T."/>
            <person name="Morin E."/>
            <person name="Murat C."/>
            <person name="Sun H."/>
            <person name="Tunlid A."/>
            <person name="Henrissat B."/>
            <person name="Grigoriev I.V."/>
            <person name="Hibbett D.S."/>
            <person name="Martin F."/>
            <person name="Nordberg H.P."/>
            <person name="Cantor M.N."/>
            <person name="Hua S.X."/>
        </authorList>
    </citation>
    <scope>NUCLEOTIDE SEQUENCE [LARGE SCALE GENOMIC DNA]</scope>
    <source>
        <strain evidence="10">h7</strain>
    </source>
</reference>
<dbReference type="UniPathway" id="UPA00070"/>
<evidence type="ECO:0000256" key="6">
    <source>
        <dbReference type="ARBA" id="ARBA00023002"/>
    </source>
</evidence>
<accession>A0A0C3CV14</accession>
<name>A0A0C3CV14_HEBCY</name>
<dbReference type="HOGENOM" id="CLU_036010_0_0_1"/>
<dbReference type="OrthoDB" id="14784at2759"/>
<evidence type="ECO:0000256" key="2">
    <source>
        <dbReference type="ARBA" id="ARBA00004725"/>
    </source>
</evidence>
<dbReference type="PIRSF" id="PIRSF000164">
    <property type="entry name" value="DHO_oxidase"/>
    <property type="match status" value="1"/>
</dbReference>
<evidence type="ECO:0000256" key="1">
    <source>
        <dbReference type="ARBA" id="ARBA00001917"/>
    </source>
</evidence>
<dbReference type="InterPro" id="IPR023359">
    <property type="entry name" value="Dihydro_DH_chainA_dom2"/>
</dbReference>
<dbReference type="PANTHER" id="PTHR48109:SF1">
    <property type="entry name" value="DIHYDROOROTATE DEHYDROGENASE (FUMARATE)"/>
    <property type="match status" value="1"/>
</dbReference>
<comment type="pathway">
    <text evidence="2">Pyrimidine metabolism; UMP biosynthesis via de novo pathway.</text>
</comment>
<dbReference type="Gene3D" id="2.30.26.10">
    <property type="entry name" value="Dihydroorotate Dehydrogenase A, chain A, domain 2"/>
    <property type="match status" value="1"/>
</dbReference>
<dbReference type="GO" id="GO:0004152">
    <property type="term" value="F:dihydroorotate dehydrogenase activity"/>
    <property type="evidence" value="ECO:0007669"/>
    <property type="project" value="InterPro"/>
</dbReference>
<evidence type="ECO:0000259" key="8">
    <source>
        <dbReference type="Pfam" id="PF01180"/>
    </source>
</evidence>
<protein>
    <recommendedName>
        <fullName evidence="7">Dihydroorotate oxidase</fullName>
    </recommendedName>
</protein>
<organism evidence="9 10">
    <name type="scientific">Hebeloma cylindrosporum</name>
    <dbReference type="NCBI Taxonomy" id="76867"/>
    <lineage>
        <taxon>Eukaryota</taxon>
        <taxon>Fungi</taxon>
        <taxon>Dikarya</taxon>
        <taxon>Basidiomycota</taxon>
        <taxon>Agaricomycotina</taxon>
        <taxon>Agaricomycetes</taxon>
        <taxon>Agaricomycetidae</taxon>
        <taxon>Agaricales</taxon>
        <taxon>Agaricineae</taxon>
        <taxon>Hymenogastraceae</taxon>
        <taxon>Hebeloma</taxon>
    </lineage>
</organism>
<evidence type="ECO:0000313" key="10">
    <source>
        <dbReference type="Proteomes" id="UP000053424"/>
    </source>
</evidence>
<evidence type="ECO:0000256" key="7">
    <source>
        <dbReference type="ARBA" id="ARBA00031623"/>
    </source>
</evidence>
<keyword evidence="6" id="KW-0560">Oxidoreductase</keyword>
<dbReference type="STRING" id="686832.A0A0C3CV14"/>
<keyword evidence="3" id="KW-0285">Flavoprotein</keyword>
<dbReference type="SUPFAM" id="SSF51395">
    <property type="entry name" value="FMN-linked oxidoreductases"/>
    <property type="match status" value="1"/>
</dbReference>
<dbReference type="Pfam" id="PF01180">
    <property type="entry name" value="DHO_dh"/>
    <property type="match status" value="1"/>
</dbReference>
<dbReference type="InterPro" id="IPR005720">
    <property type="entry name" value="Dihydroorotate_DH_cat"/>
</dbReference>
<feature type="domain" description="Dihydroorotate dehydrogenase catalytic" evidence="8">
    <location>
        <begin position="38"/>
        <end position="339"/>
    </location>
</feature>
<dbReference type="AlphaFoldDB" id="A0A0C3CV14"/>
<gene>
    <name evidence="9" type="ORF">M413DRAFT_216654</name>
</gene>
<dbReference type="GO" id="GO:0044205">
    <property type="term" value="P:'de novo' UMP biosynthetic process"/>
    <property type="evidence" value="ECO:0007669"/>
    <property type="project" value="UniProtKB-UniPathway"/>
</dbReference>
<keyword evidence="5" id="KW-0665">Pyrimidine biosynthesis</keyword>